<dbReference type="InterPro" id="IPR038438">
    <property type="entry name" value="PepN_Ig-like_sf"/>
</dbReference>
<evidence type="ECO:0000256" key="2">
    <source>
        <dbReference type="ARBA" id="ARBA00001947"/>
    </source>
</evidence>
<dbReference type="InterPro" id="IPR042097">
    <property type="entry name" value="Aminopeptidase_N-like_N_sf"/>
</dbReference>
<dbReference type="EC" id="3.4.11.2" evidence="4 12"/>
<proteinExistence type="inferred from homology"/>
<dbReference type="InterPro" id="IPR035414">
    <property type="entry name" value="Peptidase_M1_pepN_Ig-like"/>
</dbReference>
<evidence type="ECO:0000256" key="10">
    <source>
        <dbReference type="ARBA" id="ARBA00022833"/>
    </source>
</evidence>
<dbReference type="InterPro" id="IPR037144">
    <property type="entry name" value="Peptidase_M1_pepN_C_sf"/>
</dbReference>
<dbReference type="Gene3D" id="2.60.40.1730">
    <property type="entry name" value="tricorn interacting facor f3 domain"/>
    <property type="match status" value="1"/>
</dbReference>
<dbReference type="GO" id="GO:0016285">
    <property type="term" value="F:alanyl aminopeptidase activity"/>
    <property type="evidence" value="ECO:0007669"/>
    <property type="project" value="UniProtKB-EC"/>
</dbReference>
<dbReference type="InterPro" id="IPR024601">
    <property type="entry name" value="Peptidase_M1_pepN_C"/>
</dbReference>
<comment type="cofactor">
    <cofactor evidence="2">
        <name>Zn(2+)</name>
        <dbReference type="ChEBI" id="CHEBI:29105"/>
    </cofactor>
</comment>
<evidence type="ECO:0000313" key="17">
    <source>
        <dbReference type="EMBL" id="AII86613.1"/>
    </source>
</evidence>
<dbReference type="Gene3D" id="1.10.390.10">
    <property type="entry name" value="Neutral Protease Domain 2"/>
    <property type="match status" value="1"/>
</dbReference>
<dbReference type="CDD" id="cd09600">
    <property type="entry name" value="M1_APN"/>
    <property type="match status" value="1"/>
</dbReference>
<dbReference type="GO" id="GO:0008237">
    <property type="term" value="F:metallopeptidase activity"/>
    <property type="evidence" value="ECO:0007669"/>
    <property type="project" value="UniProtKB-UniRule"/>
</dbReference>
<evidence type="ECO:0000259" key="15">
    <source>
        <dbReference type="Pfam" id="PF17432"/>
    </source>
</evidence>
<dbReference type="InterPro" id="IPR012779">
    <property type="entry name" value="Peptidase_M1_pepN"/>
</dbReference>
<name>A0AAN0RI42_9RHOB</name>
<evidence type="ECO:0000256" key="11">
    <source>
        <dbReference type="ARBA" id="ARBA00023049"/>
    </source>
</evidence>
<feature type="domain" description="Peptidase M1 membrane alanine aminopeptidase" evidence="13">
    <location>
        <begin position="218"/>
        <end position="429"/>
    </location>
</feature>
<dbReference type="PANTHER" id="PTHR46322">
    <property type="entry name" value="PUROMYCIN-SENSITIVE AMINOPEPTIDASE"/>
    <property type="match status" value="1"/>
</dbReference>
<evidence type="ECO:0000256" key="6">
    <source>
        <dbReference type="ARBA" id="ARBA00022438"/>
    </source>
</evidence>
<comment type="similarity">
    <text evidence="3">Belongs to the peptidase M1 family.</text>
</comment>
<evidence type="ECO:0000256" key="1">
    <source>
        <dbReference type="ARBA" id="ARBA00000098"/>
    </source>
</evidence>
<dbReference type="Proteomes" id="UP000028680">
    <property type="component" value="Chromosome"/>
</dbReference>
<keyword evidence="18" id="KW-1185">Reference proteome</keyword>
<gene>
    <name evidence="17" type="primary">pepN</name>
    <name evidence="17" type="ORF">RCA23_c10620</name>
</gene>
<comment type="catalytic activity">
    <reaction evidence="1">
        <text>Release of an N-terminal amino acid, Xaa-|-Yaa- from a peptide, amide or arylamide. Xaa is preferably Ala, but may be most amino acids including Pro (slow action). When a terminal hydrophobic residue is followed by a prolyl residue, the two may be released as an intact Xaa-Pro dipeptide.</text>
        <dbReference type="EC" id="3.4.11.2"/>
    </reaction>
</comment>
<sequence>MTAENSQTIYLKDYQAPAYLVDHVALEFDLHPTATRVRSTVKFRPNPNSSSSEFFLHGENLTLLSAYINGAAVTPVITEAGLSCTVPDGPFIWQSEVEINPSANTELSGLYMSNGMFCTQCEAEGFRRITYYPDRPDVMAPFDVTIHSDLPYALSNGEPMRDEGQTRRWQDPWPKPAYLFALVAGEFQVVSDHFTTASGKPVDLNIYVRDGDQDKCAFALEALKASMAWDERVYGREYDLSVFNIVAVDDFNMGAMENKGLNIFNSSAVLASPETTVDGNFERIEAIIAHEYFHNWTGNRITCRDWFQLCLKEGLTVFRDQQFSADMRGAEVRRIEDVAALRGRQFREDSGPLAHPVRPESFVEINNFYTATVYEKGAELIRMLKLLVGDAAYKKALDLYFARHDGQACTIEDWLAVFTDVTGQDLSQFKLWYSQAGTPIVTVRDHFADGTYELTLTQVTPPTPGQPNKQPLVIPVALGLLYPDGTEALDTQLLVLTEAEQSFRFSGLHAAPIPSLLRGFSAPVIMQRETRQAEHLVQLTHDPDLFNRFEASRELGKSALLAMLQTEAAPDDAYCGALLQVMINEDLDPAFRAMCCALPGQDEIARALAEQGQTPDPVAIDAAVHQLSEHLARQGLEALQALYHAHQLTGPFSPDAASCGARALSALALRLISHVDGGALAAKQFARADTMTLQLPALGNLNRHGQGTEAVAQFYQQWRHERLVIDKWFSLQVTTCPANKAVAVARDLLKHPDFNLKNPNRFRALIGALAMTPAAFHQADGSAYNLVADQLIALDDINPQLCARMTTVFETWRRYDGARQALMRAALSRLAAKPNLSRDTKEMVTRLLDA</sequence>
<keyword evidence="7" id="KW-0645">Protease</keyword>
<keyword evidence="6 17" id="KW-0031">Aminopeptidase</keyword>
<evidence type="ECO:0000259" key="13">
    <source>
        <dbReference type="Pfam" id="PF01433"/>
    </source>
</evidence>
<dbReference type="Gene3D" id="1.25.50.10">
    <property type="entry name" value="Peptidase M1, alanyl aminopeptidase, C-terminal domain"/>
    <property type="match status" value="1"/>
</dbReference>
<feature type="domain" description="Peptidase M1 alanyl aminopeptidase Ig-like fold" evidence="14">
    <location>
        <begin position="437"/>
        <end position="528"/>
    </location>
</feature>
<evidence type="ECO:0000256" key="12">
    <source>
        <dbReference type="NCBIfam" id="TIGR02414"/>
    </source>
</evidence>
<feature type="domain" description="Aminopeptidase N-like N-terminal" evidence="16">
    <location>
        <begin position="26"/>
        <end position="179"/>
    </location>
</feature>
<organism evidence="17 18">
    <name type="scientific">Planktomarina temperata RCA23</name>
    <dbReference type="NCBI Taxonomy" id="666509"/>
    <lineage>
        <taxon>Bacteria</taxon>
        <taxon>Pseudomonadati</taxon>
        <taxon>Pseudomonadota</taxon>
        <taxon>Alphaproteobacteria</taxon>
        <taxon>Rhodobacterales</taxon>
        <taxon>Paracoccaceae</taxon>
        <taxon>Planktomarina</taxon>
    </lineage>
</organism>
<keyword evidence="9 17" id="KW-0378">Hydrolase</keyword>
<accession>A0AAN0RI42</accession>
<protein>
    <recommendedName>
        <fullName evidence="5 12">Aminopeptidase N</fullName>
        <ecNumber evidence="4 12">3.4.11.2</ecNumber>
    </recommendedName>
</protein>
<dbReference type="PRINTS" id="PR00756">
    <property type="entry name" value="ALADIPTASE"/>
</dbReference>
<dbReference type="NCBIfam" id="TIGR02414">
    <property type="entry name" value="pepN_proteo"/>
    <property type="match status" value="1"/>
</dbReference>
<dbReference type="Pfam" id="PF17432">
    <property type="entry name" value="DUF3458_C"/>
    <property type="match status" value="1"/>
</dbReference>
<dbReference type="InterPro" id="IPR027268">
    <property type="entry name" value="Peptidase_M4/M1_CTD_sf"/>
</dbReference>
<evidence type="ECO:0000259" key="16">
    <source>
        <dbReference type="Pfam" id="PF17900"/>
    </source>
</evidence>
<dbReference type="KEGG" id="ptp:RCA23_c10620"/>
<dbReference type="GO" id="GO:0008270">
    <property type="term" value="F:zinc ion binding"/>
    <property type="evidence" value="ECO:0007669"/>
    <property type="project" value="InterPro"/>
</dbReference>
<keyword evidence="10" id="KW-0862">Zinc</keyword>
<dbReference type="InterPro" id="IPR001930">
    <property type="entry name" value="Peptidase_M1"/>
</dbReference>
<dbReference type="Pfam" id="PF17900">
    <property type="entry name" value="Peptidase_M1_N"/>
    <property type="match status" value="1"/>
</dbReference>
<evidence type="ECO:0000259" key="14">
    <source>
        <dbReference type="Pfam" id="PF11940"/>
    </source>
</evidence>
<dbReference type="Gene3D" id="3.30.2010.30">
    <property type="match status" value="1"/>
</dbReference>
<dbReference type="EMBL" id="CP003984">
    <property type="protein sequence ID" value="AII86613.1"/>
    <property type="molecule type" value="Genomic_DNA"/>
</dbReference>
<dbReference type="GO" id="GO:0006508">
    <property type="term" value="P:proteolysis"/>
    <property type="evidence" value="ECO:0007669"/>
    <property type="project" value="UniProtKB-UniRule"/>
</dbReference>
<evidence type="ECO:0000313" key="18">
    <source>
        <dbReference type="Proteomes" id="UP000028680"/>
    </source>
</evidence>
<keyword evidence="11" id="KW-0482">Metalloprotease</keyword>
<dbReference type="Pfam" id="PF11940">
    <property type="entry name" value="DUF3458"/>
    <property type="match status" value="1"/>
</dbReference>
<evidence type="ECO:0000256" key="5">
    <source>
        <dbReference type="ARBA" id="ARBA00015611"/>
    </source>
</evidence>
<evidence type="ECO:0000256" key="9">
    <source>
        <dbReference type="ARBA" id="ARBA00022801"/>
    </source>
</evidence>
<feature type="domain" description="Peptidase M1 alanyl aminopeptidase C-terminal" evidence="15">
    <location>
        <begin position="533"/>
        <end position="848"/>
    </location>
</feature>
<evidence type="ECO:0000256" key="8">
    <source>
        <dbReference type="ARBA" id="ARBA00022723"/>
    </source>
</evidence>
<dbReference type="AlphaFoldDB" id="A0AAN0RI42"/>
<evidence type="ECO:0000256" key="3">
    <source>
        <dbReference type="ARBA" id="ARBA00010136"/>
    </source>
</evidence>
<dbReference type="Gene3D" id="2.60.40.1840">
    <property type="match status" value="1"/>
</dbReference>
<dbReference type="SUPFAM" id="SSF63737">
    <property type="entry name" value="Leukotriene A4 hydrolase N-terminal domain"/>
    <property type="match status" value="1"/>
</dbReference>
<reference evidence="17 18" key="1">
    <citation type="journal article" date="2014" name="ISME J.">
        <title>Adaptation of an abundant Roseobacter RCA organism to pelagic systems revealed by genomic and transcriptomic analyses.</title>
        <authorList>
            <person name="Voget S."/>
            <person name="Wemheuer B."/>
            <person name="Brinkhoff T."/>
            <person name="Vollmers J."/>
            <person name="Dietrich S."/>
            <person name="Giebel H.A."/>
            <person name="Beardsley C."/>
            <person name="Sardemann C."/>
            <person name="Bakenhus I."/>
            <person name="Billerbeck S."/>
            <person name="Daniel R."/>
            <person name="Simon M."/>
        </authorList>
    </citation>
    <scope>NUCLEOTIDE SEQUENCE [LARGE SCALE GENOMIC DNA]</scope>
    <source>
        <strain evidence="17 18">RCA23</strain>
    </source>
</reference>
<dbReference type="InterPro" id="IPR045357">
    <property type="entry name" value="Aminopeptidase_N-like_N"/>
</dbReference>
<keyword evidence="8" id="KW-0479">Metal-binding</keyword>
<dbReference type="InterPro" id="IPR014782">
    <property type="entry name" value="Peptidase_M1_dom"/>
</dbReference>
<dbReference type="SUPFAM" id="SSF55486">
    <property type="entry name" value="Metalloproteases ('zincins'), catalytic domain"/>
    <property type="match status" value="1"/>
</dbReference>
<dbReference type="FunFam" id="3.30.2010.30:FF:000002">
    <property type="entry name" value="Putative aminopeptidase N"/>
    <property type="match status" value="1"/>
</dbReference>
<evidence type="ECO:0000256" key="7">
    <source>
        <dbReference type="ARBA" id="ARBA00022670"/>
    </source>
</evidence>
<dbReference type="RefSeq" id="WP_044049449.1">
    <property type="nucleotide sequence ID" value="NZ_CP003984.1"/>
</dbReference>
<dbReference type="Pfam" id="PF01433">
    <property type="entry name" value="Peptidase_M1"/>
    <property type="match status" value="1"/>
</dbReference>
<dbReference type="PANTHER" id="PTHR46322:SF1">
    <property type="entry name" value="PUROMYCIN-SENSITIVE AMINOPEPTIDASE"/>
    <property type="match status" value="1"/>
</dbReference>
<evidence type="ECO:0000256" key="4">
    <source>
        <dbReference type="ARBA" id="ARBA00012564"/>
    </source>
</evidence>